<keyword evidence="6 15" id="KW-0812">Transmembrane</keyword>
<dbReference type="InterPro" id="IPR003594">
    <property type="entry name" value="HATPase_dom"/>
</dbReference>
<dbReference type="GO" id="GO:0046983">
    <property type="term" value="F:protein dimerization activity"/>
    <property type="evidence" value="ECO:0007669"/>
    <property type="project" value="InterPro"/>
</dbReference>
<gene>
    <name evidence="17" type="ORF">HMPREF1125_1606</name>
</gene>
<evidence type="ECO:0000256" key="7">
    <source>
        <dbReference type="ARBA" id="ARBA00022741"/>
    </source>
</evidence>
<evidence type="ECO:0000256" key="5">
    <source>
        <dbReference type="ARBA" id="ARBA00022679"/>
    </source>
</evidence>
<dbReference type="PATRIC" id="fig|1161421.3.peg.399"/>
<feature type="coiled-coil region" evidence="14">
    <location>
        <begin position="167"/>
        <end position="229"/>
    </location>
</feature>
<keyword evidence="3 13" id="KW-1003">Cell membrane</keyword>
<dbReference type="InterPro" id="IPR050482">
    <property type="entry name" value="Sensor_HK_TwoCompSys"/>
</dbReference>
<reference evidence="17 18" key="1">
    <citation type="submission" date="2012-07" db="EMBL/GenBank/DDBJ databases">
        <authorList>
            <person name="Durkin A.S."/>
            <person name="McCorrison J."/>
            <person name="Torralba M."/>
            <person name="Gillis M."/>
            <person name="Methe B."/>
            <person name="Sutton G."/>
            <person name="Nelson K.E."/>
        </authorList>
    </citation>
    <scope>NUCLEOTIDE SEQUENCE [LARGE SCALE GENOMIC DNA]</scope>
    <source>
        <strain evidence="17 18">SK304</strain>
    </source>
</reference>
<comment type="caution">
    <text evidence="17">The sequence shown here is derived from an EMBL/GenBank/DDBJ whole genome shotgun (WGS) entry which is preliminary data.</text>
</comment>
<dbReference type="InterPro" id="IPR036890">
    <property type="entry name" value="HATPase_C_sf"/>
</dbReference>
<evidence type="ECO:0000256" key="11">
    <source>
        <dbReference type="ARBA" id="ARBA00023012"/>
    </source>
</evidence>
<dbReference type="AlphaFoldDB" id="J4UG26"/>
<evidence type="ECO:0000256" key="8">
    <source>
        <dbReference type="ARBA" id="ARBA00022777"/>
    </source>
</evidence>
<dbReference type="PIRSF" id="PIRSF037431">
    <property type="entry name" value="STHK_LiaS"/>
    <property type="match status" value="1"/>
</dbReference>
<proteinExistence type="predicted"/>
<dbReference type="PANTHER" id="PTHR24421">
    <property type="entry name" value="NITRATE/NITRITE SENSOR PROTEIN NARX-RELATED"/>
    <property type="match status" value="1"/>
</dbReference>
<dbReference type="PROSITE" id="PS50109">
    <property type="entry name" value="HIS_KIN"/>
    <property type="match status" value="1"/>
</dbReference>
<organism evidence="17 18">
    <name type="scientific">Streptococcus oralis SK304</name>
    <dbReference type="NCBI Taxonomy" id="1161421"/>
    <lineage>
        <taxon>Bacteria</taxon>
        <taxon>Bacillati</taxon>
        <taxon>Bacillota</taxon>
        <taxon>Bacilli</taxon>
        <taxon>Lactobacillales</taxon>
        <taxon>Streptococcaceae</taxon>
        <taxon>Streptococcus</taxon>
    </lineage>
</organism>
<dbReference type="Gene3D" id="1.20.5.1930">
    <property type="match status" value="1"/>
</dbReference>
<evidence type="ECO:0000256" key="3">
    <source>
        <dbReference type="ARBA" id="ARBA00022475"/>
    </source>
</evidence>
<keyword evidence="10 15" id="KW-1133">Transmembrane helix</keyword>
<keyword evidence="12 13" id="KW-0472">Membrane</keyword>
<evidence type="ECO:0000256" key="14">
    <source>
        <dbReference type="SAM" id="Coils"/>
    </source>
</evidence>
<keyword evidence="14" id="KW-0175">Coiled coil</keyword>
<comment type="subcellular location">
    <subcellularLocation>
        <location evidence="2 13">Cell membrane</location>
        <topology evidence="2 13">Multi-pass membrane protein</topology>
    </subcellularLocation>
</comment>
<evidence type="ECO:0000256" key="4">
    <source>
        <dbReference type="ARBA" id="ARBA00022553"/>
    </source>
</evidence>
<evidence type="ECO:0000256" key="15">
    <source>
        <dbReference type="SAM" id="Phobius"/>
    </source>
</evidence>
<dbReference type="InterPro" id="IPR011712">
    <property type="entry name" value="Sig_transdc_His_kin_sub3_dim/P"/>
</dbReference>
<evidence type="ECO:0000256" key="9">
    <source>
        <dbReference type="ARBA" id="ARBA00022840"/>
    </source>
</evidence>
<evidence type="ECO:0000256" key="12">
    <source>
        <dbReference type="ARBA" id="ARBA00023136"/>
    </source>
</evidence>
<dbReference type="PANTHER" id="PTHR24421:SF37">
    <property type="entry name" value="SENSOR HISTIDINE KINASE NARS"/>
    <property type="match status" value="1"/>
</dbReference>
<evidence type="ECO:0000256" key="10">
    <source>
        <dbReference type="ARBA" id="ARBA00022989"/>
    </source>
</evidence>
<dbReference type="Gene3D" id="3.30.565.10">
    <property type="entry name" value="Histidine kinase-like ATPase, C-terminal domain"/>
    <property type="match status" value="1"/>
</dbReference>
<dbReference type="InterPro" id="IPR005467">
    <property type="entry name" value="His_kinase_dom"/>
</dbReference>
<keyword evidence="5 13" id="KW-0808">Transferase</keyword>
<evidence type="ECO:0000256" key="1">
    <source>
        <dbReference type="ARBA" id="ARBA00000085"/>
    </source>
</evidence>
<dbReference type="GO" id="GO:0000155">
    <property type="term" value="F:phosphorelay sensor kinase activity"/>
    <property type="evidence" value="ECO:0007669"/>
    <property type="project" value="UniProtKB-UniRule"/>
</dbReference>
<dbReference type="Pfam" id="PF02518">
    <property type="entry name" value="HATPase_c"/>
    <property type="match status" value="1"/>
</dbReference>
<dbReference type="Proteomes" id="UP000006745">
    <property type="component" value="Unassembled WGS sequence"/>
</dbReference>
<dbReference type="RefSeq" id="WP_000744933.1">
    <property type="nucleotide sequence ID" value="NZ_ALJN01000006.1"/>
</dbReference>
<dbReference type="GO" id="GO:0005886">
    <property type="term" value="C:plasma membrane"/>
    <property type="evidence" value="ECO:0007669"/>
    <property type="project" value="UniProtKB-SubCell"/>
</dbReference>
<evidence type="ECO:0000313" key="18">
    <source>
        <dbReference type="Proteomes" id="UP000006745"/>
    </source>
</evidence>
<feature type="transmembrane region" description="Helical" evidence="15">
    <location>
        <begin position="45"/>
        <end position="66"/>
    </location>
</feature>
<dbReference type="InterPro" id="IPR017202">
    <property type="entry name" value="LiaS/VraS"/>
</dbReference>
<name>J4UG26_STROR</name>
<keyword evidence="8 13" id="KW-0418">Kinase</keyword>
<keyword evidence="4" id="KW-0597">Phosphoprotein</keyword>
<accession>J4UG26</accession>
<dbReference type="GO" id="GO:0005524">
    <property type="term" value="F:ATP binding"/>
    <property type="evidence" value="ECO:0007669"/>
    <property type="project" value="UniProtKB-UniRule"/>
</dbReference>
<keyword evidence="7 13" id="KW-0547">Nucleotide-binding</keyword>
<evidence type="ECO:0000313" key="17">
    <source>
        <dbReference type="EMBL" id="EJP22787.1"/>
    </source>
</evidence>
<keyword evidence="9 13" id="KW-0067">ATP-binding</keyword>
<dbReference type="EC" id="2.7.13.3" evidence="13"/>
<dbReference type="CDD" id="cd16917">
    <property type="entry name" value="HATPase_UhpB-NarQ-NarX-like"/>
    <property type="match status" value="1"/>
</dbReference>
<evidence type="ECO:0000256" key="6">
    <source>
        <dbReference type="ARBA" id="ARBA00022692"/>
    </source>
</evidence>
<comment type="catalytic activity">
    <reaction evidence="1 13">
        <text>ATP + protein L-histidine = ADP + protein N-phospho-L-histidine.</text>
        <dbReference type="EC" id="2.7.13.3"/>
    </reaction>
</comment>
<dbReference type="Pfam" id="PF07730">
    <property type="entry name" value="HisKA_3"/>
    <property type="match status" value="1"/>
</dbReference>
<dbReference type="EMBL" id="ALJN01000006">
    <property type="protein sequence ID" value="EJP22787.1"/>
    <property type="molecule type" value="Genomic_DNA"/>
</dbReference>
<evidence type="ECO:0000256" key="13">
    <source>
        <dbReference type="PIRNR" id="PIRNR037431"/>
    </source>
</evidence>
<protein>
    <recommendedName>
        <fullName evidence="13">Sensor histidine kinase</fullName>
        <ecNumber evidence="13">2.7.13.3</ecNumber>
    </recommendedName>
</protein>
<feature type="domain" description="Histidine kinase" evidence="16">
    <location>
        <begin position="135"/>
        <end position="329"/>
    </location>
</feature>
<sequence>MKKQSYLLIGLTSLLFILFLANSLLDILNLDWSYLLQDIEKTEKLIFLILVFSLSMTFFFVLFWRVMEEISRRKMQVNLKRLLAGKEVVAFADPDLDASFKSLSGKLNLLTEAVQKAENQGLVKEEAIIEKERKRIARDLHDTVSQELFAAHMILSGVSQQALKLDREKMQTQLQSVAAILETAQKDLRVLLLHLRPVELEEKSLVEGIQILLKELEDKSELKVSLKQNVSKLPKKIEEHIFRILQELISNTLRHAQASCLDVYLYQTDVELQLKVVDNGIGFQLGSLDDLSYGLRNIKERVEDMAGTVQLLTAPKQGLAVDIRIPLLDKE</sequence>
<evidence type="ECO:0000256" key="2">
    <source>
        <dbReference type="ARBA" id="ARBA00004651"/>
    </source>
</evidence>
<keyword evidence="11 13" id="KW-0902">Two-component regulatory system</keyword>
<dbReference type="SUPFAM" id="SSF55874">
    <property type="entry name" value="ATPase domain of HSP90 chaperone/DNA topoisomerase II/histidine kinase"/>
    <property type="match status" value="1"/>
</dbReference>
<evidence type="ECO:0000259" key="16">
    <source>
        <dbReference type="PROSITE" id="PS50109"/>
    </source>
</evidence>
<dbReference type="SMART" id="SM00387">
    <property type="entry name" value="HATPase_c"/>
    <property type="match status" value="1"/>
</dbReference>
<feature type="transmembrane region" description="Helical" evidence="15">
    <location>
        <begin position="7"/>
        <end position="25"/>
    </location>
</feature>